<dbReference type="Proteomes" id="UP001165121">
    <property type="component" value="Unassembled WGS sequence"/>
</dbReference>
<accession>A0A9W6X4D8</accession>
<gene>
    <name evidence="1" type="ORF">Pfra01_000695100</name>
</gene>
<name>A0A9W6X4D8_9STRA</name>
<comment type="caution">
    <text evidence="1">The sequence shown here is derived from an EMBL/GenBank/DDBJ whole genome shotgun (WGS) entry which is preliminary data.</text>
</comment>
<protein>
    <submittedName>
        <fullName evidence="1">Unnamed protein product</fullName>
    </submittedName>
</protein>
<dbReference type="AlphaFoldDB" id="A0A9W6X4D8"/>
<keyword evidence="2" id="KW-1185">Reference proteome</keyword>
<organism evidence="1 2">
    <name type="scientific">Phytophthora fragariaefolia</name>
    <dbReference type="NCBI Taxonomy" id="1490495"/>
    <lineage>
        <taxon>Eukaryota</taxon>
        <taxon>Sar</taxon>
        <taxon>Stramenopiles</taxon>
        <taxon>Oomycota</taxon>
        <taxon>Peronosporomycetes</taxon>
        <taxon>Peronosporales</taxon>
        <taxon>Peronosporaceae</taxon>
        <taxon>Phytophthora</taxon>
    </lineage>
</organism>
<evidence type="ECO:0000313" key="2">
    <source>
        <dbReference type="Proteomes" id="UP001165121"/>
    </source>
</evidence>
<sequence length="71" mass="7563">MLYIPQPHTGIVQWTSSRTGVLICISVEWDAIRATSGSSSSTPNYLGRVVGSNCGASIATQRTTPVKELNP</sequence>
<reference evidence="1" key="1">
    <citation type="submission" date="2023-04" db="EMBL/GenBank/DDBJ databases">
        <title>Phytophthora fragariaefolia NBRC 109709.</title>
        <authorList>
            <person name="Ichikawa N."/>
            <person name="Sato H."/>
            <person name="Tonouchi N."/>
        </authorList>
    </citation>
    <scope>NUCLEOTIDE SEQUENCE</scope>
    <source>
        <strain evidence="1">NBRC 109709</strain>
    </source>
</reference>
<dbReference type="EMBL" id="BSXT01000607">
    <property type="protein sequence ID" value="GMF30914.1"/>
    <property type="molecule type" value="Genomic_DNA"/>
</dbReference>
<evidence type="ECO:0000313" key="1">
    <source>
        <dbReference type="EMBL" id="GMF30914.1"/>
    </source>
</evidence>
<proteinExistence type="predicted"/>